<dbReference type="AlphaFoldDB" id="A0A162R596"/>
<dbReference type="Gene3D" id="3.40.50.1010">
    <property type="entry name" value="5'-nuclease"/>
    <property type="match status" value="1"/>
</dbReference>
<dbReference type="InterPro" id="IPR006086">
    <property type="entry name" value="XPG-I_dom"/>
</dbReference>
<evidence type="ECO:0000256" key="9">
    <source>
        <dbReference type="ARBA" id="ARBA00022842"/>
    </source>
</evidence>
<keyword evidence="9" id="KW-0460">Magnesium</keyword>
<reference evidence="17 18" key="1">
    <citation type="submission" date="2015-06" db="EMBL/GenBank/DDBJ databases">
        <title>Expansion of signal transduction pathways in fungi by whole-genome duplication.</title>
        <authorList>
            <consortium name="DOE Joint Genome Institute"/>
            <person name="Corrochano L.M."/>
            <person name="Kuo A."/>
            <person name="Marcet-Houben M."/>
            <person name="Polaino S."/>
            <person name="Salamov A."/>
            <person name="Villalobos J.M."/>
            <person name="Alvarez M.I."/>
            <person name="Avalos J."/>
            <person name="Benito E.P."/>
            <person name="Benoit I."/>
            <person name="Burger G."/>
            <person name="Camino L.P."/>
            <person name="Canovas D."/>
            <person name="Cerda-Olmedo E."/>
            <person name="Cheng J.-F."/>
            <person name="Dominguez A."/>
            <person name="Elias M."/>
            <person name="Eslava A.P."/>
            <person name="Glaser F."/>
            <person name="Grimwood J."/>
            <person name="Gutierrez G."/>
            <person name="Heitman J."/>
            <person name="Henrissat B."/>
            <person name="Iturriaga E.A."/>
            <person name="Lang B.F."/>
            <person name="Lavin J.L."/>
            <person name="Lee S."/>
            <person name="Li W."/>
            <person name="Lindquist E."/>
            <person name="Lopez-Garcia S."/>
            <person name="Luque E.M."/>
            <person name="Marcos A.T."/>
            <person name="Martin J."/>
            <person name="Mccluskey K."/>
            <person name="Medina H.R."/>
            <person name="Miralles-Duran A."/>
            <person name="Miyazaki A."/>
            <person name="Munoz-Torres E."/>
            <person name="Oguiza J.A."/>
            <person name="Ohm R."/>
            <person name="Olmedo M."/>
            <person name="Orejas M."/>
            <person name="Ortiz-Castellanos L."/>
            <person name="Pisabarro A.G."/>
            <person name="Rodriguez-Romero J."/>
            <person name="Ruiz-Herrera J."/>
            <person name="Ruiz-Vazquez R."/>
            <person name="Sanz C."/>
            <person name="Schackwitz W."/>
            <person name="Schmutz J."/>
            <person name="Shahriari M."/>
            <person name="Shelest E."/>
            <person name="Silva-Franco F."/>
            <person name="Soanes D."/>
            <person name="Syed K."/>
            <person name="Tagua V.G."/>
            <person name="Talbot N.J."/>
            <person name="Thon M."/>
            <person name="De Vries R.P."/>
            <person name="Wiebenga A."/>
            <person name="Yadav J.S."/>
            <person name="Braun E.L."/>
            <person name="Baker S."/>
            <person name="Garre V."/>
            <person name="Horwitz B."/>
            <person name="Torres-Martinez S."/>
            <person name="Idnurm A."/>
            <person name="Herrera-Estrella A."/>
            <person name="Gabaldon T."/>
            <person name="Grigoriev I.V."/>
        </authorList>
    </citation>
    <scope>NUCLEOTIDE SEQUENCE [LARGE SCALE GENOMIC DNA]</scope>
    <source>
        <strain evidence="17 18">CBS 277.49</strain>
    </source>
</reference>
<comment type="cofactor">
    <cofactor evidence="1">
        <name>Mg(2+)</name>
        <dbReference type="ChEBI" id="CHEBI:18420"/>
    </cofactor>
</comment>
<dbReference type="SMART" id="SM00279">
    <property type="entry name" value="HhH2"/>
    <property type="match status" value="1"/>
</dbReference>
<keyword evidence="6" id="KW-0255">Endonuclease</keyword>
<evidence type="ECO:0000256" key="10">
    <source>
        <dbReference type="ARBA" id="ARBA00023204"/>
    </source>
</evidence>
<dbReference type="Gene3D" id="1.10.150.20">
    <property type="entry name" value="5' to 3' exonuclease, C-terminal subdomain"/>
    <property type="match status" value="1"/>
</dbReference>
<keyword evidence="13" id="KW-0175">Coiled coil</keyword>
<evidence type="ECO:0000256" key="3">
    <source>
        <dbReference type="ARBA" id="ARBA00005283"/>
    </source>
</evidence>
<feature type="coiled-coil region" evidence="13">
    <location>
        <begin position="93"/>
        <end position="124"/>
    </location>
</feature>
<evidence type="ECO:0000313" key="17">
    <source>
        <dbReference type="EMBL" id="OAD08460.1"/>
    </source>
</evidence>
<dbReference type="InterPro" id="IPR008918">
    <property type="entry name" value="HhH2"/>
</dbReference>
<name>A0A162R596_MUCCL</name>
<dbReference type="InterPro" id="IPR006084">
    <property type="entry name" value="XPG/Rad2"/>
</dbReference>
<organism evidence="17 18">
    <name type="scientific">Mucor lusitanicus CBS 277.49</name>
    <dbReference type="NCBI Taxonomy" id="747725"/>
    <lineage>
        <taxon>Eukaryota</taxon>
        <taxon>Fungi</taxon>
        <taxon>Fungi incertae sedis</taxon>
        <taxon>Mucoromycota</taxon>
        <taxon>Mucoromycotina</taxon>
        <taxon>Mucoromycetes</taxon>
        <taxon>Mucorales</taxon>
        <taxon>Mucorineae</taxon>
        <taxon>Mucoraceae</taxon>
        <taxon>Mucor</taxon>
    </lineage>
</organism>
<dbReference type="SMART" id="SM00484">
    <property type="entry name" value="XPGI"/>
    <property type="match status" value="1"/>
</dbReference>
<dbReference type="PRINTS" id="PR00853">
    <property type="entry name" value="XPGRADSUPER"/>
</dbReference>
<comment type="caution">
    <text evidence="17">The sequence shown here is derived from an EMBL/GenBank/DDBJ whole genome shotgun (WGS) entry which is preliminary data.</text>
</comment>
<evidence type="ECO:0000256" key="5">
    <source>
        <dbReference type="ARBA" id="ARBA00022723"/>
    </source>
</evidence>
<evidence type="ECO:0000256" key="6">
    <source>
        <dbReference type="ARBA" id="ARBA00022759"/>
    </source>
</evidence>
<dbReference type="SUPFAM" id="SSF47807">
    <property type="entry name" value="5' to 3' exonuclease, C-terminal subdomain"/>
    <property type="match status" value="1"/>
</dbReference>
<protein>
    <recommendedName>
        <fullName evidence="19">XPG N-terminal domain-containing protein</fullName>
    </recommendedName>
</protein>
<dbReference type="VEuPathDB" id="FungiDB:MUCCIDRAFT_31472"/>
<dbReference type="GO" id="GO:0005634">
    <property type="term" value="C:nucleus"/>
    <property type="evidence" value="ECO:0007669"/>
    <property type="project" value="UniProtKB-SubCell"/>
</dbReference>
<dbReference type="GO" id="GO:0048256">
    <property type="term" value="F:flap endonuclease activity"/>
    <property type="evidence" value="ECO:0007669"/>
    <property type="project" value="UniProtKB-ARBA"/>
</dbReference>
<dbReference type="Pfam" id="PF00752">
    <property type="entry name" value="XPG_N"/>
    <property type="match status" value="1"/>
</dbReference>
<evidence type="ECO:0000256" key="12">
    <source>
        <dbReference type="ARBA" id="ARBA00038112"/>
    </source>
</evidence>
<evidence type="ECO:0000256" key="4">
    <source>
        <dbReference type="ARBA" id="ARBA00022722"/>
    </source>
</evidence>
<dbReference type="PANTHER" id="PTHR16171">
    <property type="entry name" value="DNA REPAIR PROTEIN COMPLEMENTING XP-G CELLS-RELATED"/>
    <property type="match status" value="1"/>
</dbReference>
<feature type="domain" description="XPG-I" evidence="15">
    <location>
        <begin position="137"/>
        <end position="206"/>
    </location>
</feature>
<evidence type="ECO:0000256" key="11">
    <source>
        <dbReference type="ARBA" id="ARBA00023242"/>
    </source>
</evidence>
<keyword evidence="18" id="KW-1185">Reference proteome</keyword>
<comment type="similarity">
    <text evidence="3">Belongs to the XPG/RAD2 endonuclease family. XPG subfamily.</text>
</comment>
<keyword evidence="10" id="KW-0234">DNA repair</keyword>
<dbReference type="STRING" id="747725.A0A162R596"/>
<evidence type="ECO:0000259" key="15">
    <source>
        <dbReference type="SMART" id="SM00484"/>
    </source>
</evidence>
<dbReference type="EMBL" id="AMYB01000001">
    <property type="protein sequence ID" value="OAD08460.1"/>
    <property type="molecule type" value="Genomic_DNA"/>
</dbReference>
<dbReference type="GO" id="GO:0046872">
    <property type="term" value="F:metal ion binding"/>
    <property type="evidence" value="ECO:0007669"/>
    <property type="project" value="UniProtKB-KW"/>
</dbReference>
<accession>A0A162R596</accession>
<dbReference type="Proteomes" id="UP000077051">
    <property type="component" value="Unassembled WGS sequence"/>
</dbReference>
<keyword evidence="7" id="KW-0227">DNA damage</keyword>
<dbReference type="PANTHER" id="PTHR16171:SF7">
    <property type="entry name" value="DNA REPAIR PROTEIN RAD2"/>
    <property type="match status" value="1"/>
</dbReference>
<evidence type="ECO:0000256" key="13">
    <source>
        <dbReference type="SAM" id="Coils"/>
    </source>
</evidence>
<evidence type="ECO:0000259" key="16">
    <source>
        <dbReference type="SMART" id="SM00485"/>
    </source>
</evidence>
<dbReference type="SMART" id="SM00485">
    <property type="entry name" value="XPGN"/>
    <property type="match status" value="1"/>
</dbReference>
<evidence type="ECO:0000256" key="8">
    <source>
        <dbReference type="ARBA" id="ARBA00022801"/>
    </source>
</evidence>
<dbReference type="CDD" id="cd09868">
    <property type="entry name" value="PIN_XPG_RAD2"/>
    <property type="match status" value="1"/>
</dbReference>
<dbReference type="InterPro" id="IPR006085">
    <property type="entry name" value="XPG_DNA_repair_N"/>
</dbReference>
<evidence type="ECO:0000256" key="1">
    <source>
        <dbReference type="ARBA" id="ARBA00001946"/>
    </source>
</evidence>
<dbReference type="FunFam" id="1.10.150.20:FF:000030">
    <property type="entry name" value="Flap endonuclease GEN-like 1"/>
    <property type="match status" value="1"/>
</dbReference>
<dbReference type="PROSITE" id="PS00841">
    <property type="entry name" value="XPG_1"/>
    <property type="match status" value="1"/>
</dbReference>
<dbReference type="SUPFAM" id="SSF88723">
    <property type="entry name" value="PIN domain-like"/>
    <property type="match status" value="1"/>
</dbReference>
<comment type="similarity">
    <text evidence="12">Belongs to the XPG/RAD2 endonuclease family. GEN subfamily.</text>
</comment>
<proteinExistence type="inferred from homology"/>
<evidence type="ECO:0008006" key="19">
    <source>
        <dbReference type="Google" id="ProtNLM"/>
    </source>
</evidence>
<evidence type="ECO:0000256" key="14">
    <source>
        <dbReference type="SAM" id="MobiDB-lite"/>
    </source>
</evidence>
<keyword evidence="11" id="KW-0539">Nucleus</keyword>
<feature type="region of interest" description="Disordered" evidence="14">
    <location>
        <begin position="243"/>
        <end position="268"/>
    </location>
</feature>
<gene>
    <name evidence="17" type="ORF">MUCCIDRAFT_31472</name>
</gene>
<keyword evidence="4" id="KW-0540">Nuclease</keyword>
<feature type="compositionally biased region" description="Acidic residues" evidence="14">
    <location>
        <begin position="249"/>
        <end position="265"/>
    </location>
</feature>
<evidence type="ECO:0000256" key="7">
    <source>
        <dbReference type="ARBA" id="ARBA00022763"/>
    </source>
</evidence>
<dbReference type="InterPro" id="IPR001044">
    <property type="entry name" value="XPG/Rad2_eukaryotes"/>
</dbReference>
<keyword evidence="8" id="KW-0378">Hydrolase</keyword>
<dbReference type="InterPro" id="IPR029060">
    <property type="entry name" value="PIN-like_dom_sf"/>
</dbReference>
<dbReference type="Pfam" id="PF00867">
    <property type="entry name" value="XPG_I"/>
    <property type="match status" value="1"/>
</dbReference>
<dbReference type="InterPro" id="IPR019974">
    <property type="entry name" value="XPG_CS"/>
</dbReference>
<dbReference type="GO" id="GO:0006289">
    <property type="term" value="P:nucleotide-excision repair"/>
    <property type="evidence" value="ECO:0007669"/>
    <property type="project" value="InterPro"/>
</dbReference>
<evidence type="ECO:0000256" key="2">
    <source>
        <dbReference type="ARBA" id="ARBA00004123"/>
    </source>
</evidence>
<feature type="domain" description="XPG N-terminal" evidence="16">
    <location>
        <begin position="1"/>
        <end position="98"/>
    </location>
</feature>
<comment type="subcellular location">
    <subcellularLocation>
        <location evidence="2">Nucleus</location>
    </subcellularLocation>
</comment>
<sequence>MGVQGLWSLVGPAARPTQLESMRQKRVAVDASIWIHQFMRTMRDKEGNALRNGHLMGFFRRICKLLFFDIKPVFVFDGGAPTLKRSTIVNIASKKLEDVRTELYKDLKELNRQQRKELGNSEDITDQMVRDIQELLKLFGIPYLVSPMEAEAQCATLEALKLVDGTVTDDSDVFLFGASRVYKNMFNQQRYVECYLAQDVEREMLLTRKKLIQLAFLLGSDYTEGIPGVGPVAAMEILSEFSGTKAGEDDGQDEAEDDDEEEEPLEAPLKRFKEWYNSGVDATPFQKKFVSSSSSTS</sequence>
<dbReference type="InterPro" id="IPR036279">
    <property type="entry name" value="5-3_exonuclease_C_sf"/>
</dbReference>
<evidence type="ECO:0000313" key="18">
    <source>
        <dbReference type="Proteomes" id="UP000077051"/>
    </source>
</evidence>
<dbReference type="GO" id="GO:0003697">
    <property type="term" value="F:single-stranded DNA binding"/>
    <property type="evidence" value="ECO:0007669"/>
    <property type="project" value="InterPro"/>
</dbReference>
<dbReference type="OrthoDB" id="31113at2759"/>
<dbReference type="PRINTS" id="PR00066">
    <property type="entry name" value="XRODRMPGMNTG"/>
</dbReference>
<keyword evidence="5" id="KW-0479">Metal-binding</keyword>